<accession>A0AAW0K4L1</accession>
<comment type="cofactor">
    <cofactor evidence="1">
        <name>heme</name>
        <dbReference type="ChEBI" id="CHEBI:30413"/>
    </cofactor>
</comment>
<evidence type="ECO:0000313" key="9">
    <source>
        <dbReference type="EMBL" id="KAK7834047.1"/>
    </source>
</evidence>
<evidence type="ECO:0000313" key="10">
    <source>
        <dbReference type="Proteomes" id="UP000237347"/>
    </source>
</evidence>
<comment type="caution">
    <text evidence="9">The sequence shown here is derived from an EMBL/GenBank/DDBJ whole genome shotgun (WGS) entry which is preliminary data.</text>
</comment>
<evidence type="ECO:0000256" key="5">
    <source>
        <dbReference type="ARBA" id="ARBA00023002"/>
    </source>
</evidence>
<dbReference type="EMBL" id="PKMF04000395">
    <property type="protein sequence ID" value="KAK7834047.1"/>
    <property type="molecule type" value="Genomic_DNA"/>
</dbReference>
<sequence>MLDSNAVSSGPVSLSELTLFVCHVAFGKNDCGEDKSKKSRLHETLRETQELLGGSYIAEFFPWMAWLNKFNGFETRLEMNFRELDESYEEVNAEHLDPRRPETERFFPSAFQNRCNRSTYSSAFRNH</sequence>
<dbReference type="PANTHER" id="PTHR47955:SF19">
    <property type="entry name" value="CYTOCHROME P450 71A9-LIKE ISOFORM X1"/>
    <property type="match status" value="1"/>
</dbReference>
<dbReference type="GO" id="GO:0016705">
    <property type="term" value="F:oxidoreductase activity, acting on paired donors, with incorporation or reduction of molecular oxygen"/>
    <property type="evidence" value="ECO:0007669"/>
    <property type="project" value="InterPro"/>
</dbReference>
<proteinExistence type="inferred from homology"/>
<dbReference type="AlphaFoldDB" id="A0AAW0K4L1"/>
<keyword evidence="3" id="KW-0349">Heme</keyword>
<dbReference type="PANTHER" id="PTHR47955">
    <property type="entry name" value="CYTOCHROME P450 FAMILY 71 PROTEIN"/>
    <property type="match status" value="1"/>
</dbReference>
<dbReference type="InterPro" id="IPR036396">
    <property type="entry name" value="Cyt_P450_sf"/>
</dbReference>
<keyword evidence="7" id="KW-0503">Monooxygenase</keyword>
<evidence type="ECO:0000256" key="7">
    <source>
        <dbReference type="ARBA" id="ARBA00023033"/>
    </source>
</evidence>
<dbReference type="Proteomes" id="UP000237347">
    <property type="component" value="Unassembled WGS sequence"/>
</dbReference>
<organism evidence="9 10">
    <name type="scientific">Quercus suber</name>
    <name type="common">Cork oak</name>
    <dbReference type="NCBI Taxonomy" id="58331"/>
    <lineage>
        <taxon>Eukaryota</taxon>
        <taxon>Viridiplantae</taxon>
        <taxon>Streptophyta</taxon>
        <taxon>Embryophyta</taxon>
        <taxon>Tracheophyta</taxon>
        <taxon>Spermatophyta</taxon>
        <taxon>Magnoliopsida</taxon>
        <taxon>eudicotyledons</taxon>
        <taxon>Gunneridae</taxon>
        <taxon>Pentapetalae</taxon>
        <taxon>rosids</taxon>
        <taxon>fabids</taxon>
        <taxon>Fagales</taxon>
        <taxon>Fagaceae</taxon>
        <taxon>Quercus</taxon>
    </lineage>
</organism>
<evidence type="ECO:0000256" key="6">
    <source>
        <dbReference type="ARBA" id="ARBA00023004"/>
    </source>
</evidence>
<reference evidence="9" key="3">
    <citation type="submission" date="2023-07" db="EMBL/GenBank/DDBJ databases">
        <title>An improved reference 1 genome and first organelle genomes of Quercus suber.</title>
        <authorList>
            <consortium name="Genosuber Consortium"/>
            <person name="Usie A."/>
            <person name="Serra O."/>
            <person name="Barros P."/>
        </authorList>
    </citation>
    <scope>NUCLEOTIDE SEQUENCE</scope>
    <source>
        <strain evidence="9">HL8</strain>
        <tissue evidence="9">Leaves</tissue>
    </source>
</reference>
<reference evidence="9" key="1">
    <citation type="submission" date="2017-12" db="EMBL/GenBank/DDBJ databases">
        <authorList>
            <person name="Barbosa P."/>
            <person name="Usie A."/>
            <person name="Ramos A.M."/>
        </authorList>
    </citation>
    <scope>NUCLEOTIDE SEQUENCE</scope>
    <source>
        <strain evidence="9">HL8</strain>
        <tissue evidence="9">Leaves</tissue>
    </source>
</reference>
<comment type="similarity">
    <text evidence="2">Belongs to the cytochrome P450 family.</text>
</comment>
<evidence type="ECO:0000256" key="2">
    <source>
        <dbReference type="ARBA" id="ARBA00010617"/>
    </source>
</evidence>
<evidence type="ECO:0000256" key="3">
    <source>
        <dbReference type="ARBA" id="ARBA00022617"/>
    </source>
</evidence>
<keyword evidence="4" id="KW-0479">Metal-binding</keyword>
<dbReference type="GO" id="GO:0004497">
    <property type="term" value="F:monooxygenase activity"/>
    <property type="evidence" value="ECO:0007669"/>
    <property type="project" value="UniProtKB-KW"/>
</dbReference>
<protein>
    <submittedName>
        <fullName evidence="9">Cytochrome p450 71a9</fullName>
    </submittedName>
</protein>
<keyword evidence="10" id="KW-1185">Reference proteome</keyword>
<dbReference type="EMBL" id="PKMF04000395">
    <property type="protein sequence ID" value="KAK7834046.1"/>
    <property type="molecule type" value="Genomic_DNA"/>
</dbReference>
<dbReference type="Gene3D" id="1.10.630.10">
    <property type="entry name" value="Cytochrome P450"/>
    <property type="match status" value="1"/>
</dbReference>
<evidence type="ECO:0000256" key="4">
    <source>
        <dbReference type="ARBA" id="ARBA00022723"/>
    </source>
</evidence>
<reference evidence="9 10" key="2">
    <citation type="journal article" date="2018" name="Sci. Data">
        <title>The draft genome sequence of cork oak.</title>
        <authorList>
            <person name="Ramos A.M."/>
            <person name="Usie A."/>
            <person name="Barbosa P."/>
            <person name="Barros P.M."/>
            <person name="Capote T."/>
            <person name="Chaves I."/>
            <person name="Simoes F."/>
            <person name="Abreu I."/>
            <person name="Carrasquinho I."/>
            <person name="Faro C."/>
            <person name="Guimaraes J.B."/>
            <person name="Mendonca D."/>
            <person name="Nobrega F."/>
            <person name="Rodrigues L."/>
            <person name="Saibo N.J.M."/>
            <person name="Varela M.C."/>
            <person name="Egas C."/>
            <person name="Matos J."/>
            <person name="Miguel C.M."/>
            <person name="Oliveira M.M."/>
            <person name="Ricardo C.P."/>
            <person name="Goncalves S."/>
        </authorList>
    </citation>
    <scope>NUCLEOTIDE SEQUENCE [LARGE SCALE GENOMIC DNA]</scope>
    <source>
        <strain evidence="10">cv. HL8</strain>
        <strain evidence="9">HL8</strain>
    </source>
</reference>
<dbReference type="GO" id="GO:0005506">
    <property type="term" value="F:iron ion binding"/>
    <property type="evidence" value="ECO:0007669"/>
    <property type="project" value="InterPro"/>
</dbReference>
<evidence type="ECO:0000313" key="8">
    <source>
        <dbReference type="EMBL" id="KAK7834046.1"/>
    </source>
</evidence>
<dbReference type="SUPFAM" id="SSF48264">
    <property type="entry name" value="Cytochrome P450"/>
    <property type="match status" value="1"/>
</dbReference>
<name>A0AAW0K4L1_QUESU</name>
<keyword evidence="6" id="KW-0408">Iron</keyword>
<gene>
    <name evidence="9" type="primary">CYP71A9_2</name>
    <name evidence="8" type="synonym">CYP71A9_3</name>
    <name evidence="9" type="ORF">CFP56_025096</name>
    <name evidence="8" type="ORF">CFP56_025097</name>
</gene>
<evidence type="ECO:0000256" key="1">
    <source>
        <dbReference type="ARBA" id="ARBA00001971"/>
    </source>
</evidence>
<keyword evidence="5" id="KW-0560">Oxidoreductase</keyword>
<dbReference type="GO" id="GO:0020037">
    <property type="term" value="F:heme binding"/>
    <property type="evidence" value="ECO:0007669"/>
    <property type="project" value="InterPro"/>
</dbReference>